<dbReference type="Pfam" id="PF01663">
    <property type="entry name" value="Phosphodiest"/>
    <property type="match status" value="1"/>
</dbReference>
<dbReference type="RefSeq" id="WP_343826518.1">
    <property type="nucleotide sequence ID" value="NZ_BAAACI010000006.1"/>
</dbReference>
<dbReference type="InterPro" id="IPR002591">
    <property type="entry name" value="Phosphodiest/P_Trfase"/>
</dbReference>
<dbReference type="Gene3D" id="3.40.720.10">
    <property type="entry name" value="Alkaline Phosphatase, subunit A"/>
    <property type="match status" value="1"/>
</dbReference>
<gene>
    <name evidence="1" type="ORF">GCM10008908_22720</name>
</gene>
<organism evidence="1 2">
    <name type="scientific">Clostridium subterminale</name>
    <dbReference type="NCBI Taxonomy" id="1550"/>
    <lineage>
        <taxon>Bacteria</taxon>
        <taxon>Bacillati</taxon>
        <taxon>Bacillota</taxon>
        <taxon>Clostridia</taxon>
        <taxon>Eubacteriales</taxon>
        <taxon>Clostridiaceae</taxon>
        <taxon>Clostridium</taxon>
    </lineage>
</organism>
<sequence>MKITYPDYNHSILNLMNSVLNHFGAEHTHTTLPKLDYILNKNYKNVVVMVFDAMGSKNIESILPKDSFIRKHMIDEITSIYPPTTTAATTTLESGLAPMEHSWLGWSLHFDEVNENVNIFINTNDKGENVADYHVARRYIPYKSVIDKIKDTGNAEAYSVSPFGTYPINDIYELMSSVETLCNKNEKQYIYTYWPEPDSSMHIKGITSEDSIYWIKKIDRMVEELSGRLKDTLLIITADHGHIDGKNELIEDYKDITSCLKWLPSIEPRSLAFYVKEEMEEKFKQAFLKHFGNEFLLLSKKEVLEKKFFGHGEEHSRFKDFLGDYLAIAVGETAIFNTEFQYKKFIGVHAGLTEWEMMVPLIIIECKEELG</sequence>
<evidence type="ECO:0000313" key="1">
    <source>
        <dbReference type="EMBL" id="GAA0773856.1"/>
    </source>
</evidence>
<protein>
    <submittedName>
        <fullName evidence="1">Alkaline phosphatase family protein</fullName>
    </submittedName>
</protein>
<reference evidence="1 2" key="1">
    <citation type="journal article" date="2019" name="Int. J. Syst. Evol. Microbiol.">
        <title>The Global Catalogue of Microorganisms (GCM) 10K type strain sequencing project: providing services to taxonomists for standard genome sequencing and annotation.</title>
        <authorList>
            <consortium name="The Broad Institute Genomics Platform"/>
            <consortium name="The Broad Institute Genome Sequencing Center for Infectious Disease"/>
            <person name="Wu L."/>
            <person name="Ma J."/>
        </authorList>
    </citation>
    <scope>NUCLEOTIDE SEQUENCE [LARGE SCALE GENOMIC DNA]</scope>
    <source>
        <strain evidence="1 2">JCM 1417</strain>
    </source>
</reference>
<dbReference type="Proteomes" id="UP001501047">
    <property type="component" value="Unassembled WGS sequence"/>
</dbReference>
<comment type="caution">
    <text evidence="1">The sequence shown here is derived from an EMBL/GenBank/DDBJ whole genome shotgun (WGS) entry which is preliminary data.</text>
</comment>
<dbReference type="EMBL" id="BAAACI010000006">
    <property type="protein sequence ID" value="GAA0773856.1"/>
    <property type="molecule type" value="Genomic_DNA"/>
</dbReference>
<evidence type="ECO:0000313" key="2">
    <source>
        <dbReference type="Proteomes" id="UP001501047"/>
    </source>
</evidence>
<dbReference type="SUPFAM" id="SSF53649">
    <property type="entry name" value="Alkaline phosphatase-like"/>
    <property type="match status" value="1"/>
</dbReference>
<keyword evidence="2" id="KW-1185">Reference proteome</keyword>
<proteinExistence type="predicted"/>
<name>A0ABN1KRK4_CLOSU</name>
<dbReference type="InterPro" id="IPR017850">
    <property type="entry name" value="Alkaline_phosphatase_core_sf"/>
</dbReference>
<accession>A0ABN1KRK4</accession>